<accession>A0A498D5Y9</accession>
<comment type="caution">
    <text evidence="1">The sequence shown here is derived from an EMBL/GenBank/DDBJ whole genome shotgun (WGS) entry which is preliminary data.</text>
</comment>
<organism evidence="1 2">
    <name type="scientific">Oceanobacillus piezotolerans</name>
    <dbReference type="NCBI Taxonomy" id="2448030"/>
    <lineage>
        <taxon>Bacteria</taxon>
        <taxon>Bacillati</taxon>
        <taxon>Bacillota</taxon>
        <taxon>Bacilli</taxon>
        <taxon>Bacillales</taxon>
        <taxon>Bacillaceae</taxon>
        <taxon>Oceanobacillus</taxon>
    </lineage>
</organism>
<dbReference type="AlphaFoldDB" id="A0A498D5Y9"/>
<sequence>MELIDPLIQQPLEVNITGNSRHHGILVDIGTDVIVLYNGDDYLYIPIKHIKKIKKDERGKTVDNDKYLALEHLSLRKILMKSRGVFAEINVNGNENETVHGYVTNILNDYCVFYSPVYKTLYIPLHQLKWFIPYKNHQSPYTLERGMFSIFPSNLTLARTLDIQLEKLKGQIIVLDLGLSTDKIGLLKGISGNLIELATARGDSLLTNIQHIKSVHFQ</sequence>
<protein>
    <submittedName>
        <fullName evidence="1">DUF2642 domain-containing protein</fullName>
    </submittedName>
</protein>
<dbReference type="RefSeq" id="WP_121522717.1">
    <property type="nucleotide sequence ID" value="NZ_RCHR01000003.1"/>
</dbReference>
<proteinExistence type="predicted"/>
<dbReference type="Proteomes" id="UP000270219">
    <property type="component" value="Unassembled WGS sequence"/>
</dbReference>
<evidence type="ECO:0000313" key="2">
    <source>
        <dbReference type="Proteomes" id="UP000270219"/>
    </source>
</evidence>
<gene>
    <name evidence="1" type="ORF">D8M04_09680</name>
</gene>
<reference evidence="1 2" key="1">
    <citation type="submission" date="2018-10" db="EMBL/GenBank/DDBJ databases">
        <title>Oceanobacillus sp. YLB-02 draft genome.</title>
        <authorList>
            <person name="Yu L."/>
        </authorList>
    </citation>
    <scope>NUCLEOTIDE SEQUENCE [LARGE SCALE GENOMIC DNA]</scope>
    <source>
        <strain evidence="1 2">YLB-02</strain>
    </source>
</reference>
<dbReference type="EMBL" id="RCHR01000003">
    <property type="protein sequence ID" value="RLL45128.1"/>
    <property type="molecule type" value="Genomic_DNA"/>
</dbReference>
<evidence type="ECO:0000313" key="1">
    <source>
        <dbReference type="EMBL" id="RLL45128.1"/>
    </source>
</evidence>
<name>A0A498D5Y9_9BACI</name>
<dbReference type="OrthoDB" id="2716151at2"/>
<keyword evidence="2" id="KW-1185">Reference proteome</keyword>